<feature type="domain" description="Carboxylesterase type B" evidence="4">
    <location>
        <begin position="15"/>
        <end position="487"/>
    </location>
</feature>
<dbReference type="STRING" id="5539.A0A3E2HGR9"/>
<dbReference type="OrthoDB" id="6846267at2759"/>
<dbReference type="Pfam" id="PF00135">
    <property type="entry name" value="COesterase"/>
    <property type="match status" value="1"/>
</dbReference>
<evidence type="ECO:0000313" key="6">
    <source>
        <dbReference type="Proteomes" id="UP000258309"/>
    </source>
</evidence>
<dbReference type="PANTHER" id="PTHR11559">
    <property type="entry name" value="CARBOXYLESTERASE"/>
    <property type="match status" value="1"/>
</dbReference>
<dbReference type="InterPro" id="IPR050309">
    <property type="entry name" value="Type-B_Carboxylest/Lipase"/>
</dbReference>
<dbReference type="InterPro" id="IPR029058">
    <property type="entry name" value="AB_hydrolase_fold"/>
</dbReference>
<gene>
    <name evidence="5" type="ORF">B7463_g3843</name>
</gene>
<comment type="caution">
    <text evidence="5">The sequence shown here is derived from an EMBL/GenBank/DDBJ whole genome shotgun (WGS) entry which is preliminary data.</text>
</comment>
<keyword evidence="6" id="KW-1185">Reference proteome</keyword>
<evidence type="ECO:0000256" key="2">
    <source>
        <dbReference type="ARBA" id="ARBA00022801"/>
    </source>
</evidence>
<dbReference type="EC" id="3.1.1.-" evidence="3"/>
<comment type="similarity">
    <text evidence="1 3">Belongs to the type-B carboxylesterase/lipase family.</text>
</comment>
<evidence type="ECO:0000256" key="1">
    <source>
        <dbReference type="ARBA" id="ARBA00005964"/>
    </source>
</evidence>
<proteinExistence type="inferred from homology"/>
<feature type="non-terminal residue" evidence="5">
    <location>
        <position position="556"/>
    </location>
</feature>
<name>A0A3E2HGR9_SCYLI</name>
<dbReference type="Proteomes" id="UP000258309">
    <property type="component" value="Unassembled WGS sequence"/>
</dbReference>
<evidence type="ECO:0000259" key="4">
    <source>
        <dbReference type="Pfam" id="PF00135"/>
    </source>
</evidence>
<dbReference type="AlphaFoldDB" id="A0A3E2HGR9"/>
<dbReference type="InterPro" id="IPR002018">
    <property type="entry name" value="CarbesteraseB"/>
</dbReference>
<dbReference type="Gene3D" id="3.40.50.1820">
    <property type="entry name" value="alpha/beta hydrolase"/>
    <property type="match status" value="1"/>
</dbReference>
<evidence type="ECO:0000256" key="3">
    <source>
        <dbReference type="RuleBase" id="RU361235"/>
    </source>
</evidence>
<accession>A0A3E2HGR9</accession>
<sequence length="556" mass="62943">MADHKLYHRKLKTNFQGIHHPHSIETAPVTQFRGIKFASIPARWQQSKLEENYSESYDATKYGPACPQFIAPLAHEDFFNGIDPNSVDAIKTEEPYEIDEFECLNLNISCPTSNKLGTNLPVMVCIHGGGLLGGRNSSWFVDGGAFVSKSVEAGKPVIFVTLNYRLGSLGFLASKELLEDNREAGDEGVGNYGPHDIHLGIEWVYRNISHFGGDQDNITLLGESAGALSTLIQIYSKLPRRFRRAVIQSGQIDSCTMSYPATLEEQQSFYEGHKKVLGVTSLEEMRKLPVSAYDFVAVQLQQLGMMICRVTIDNKYYDASWRDFDANGLEIIVGDNANEFTVFEGVIRSIHMGQGNPRISIAEFISTLKSVISEETIMALFEAYDIRPGRNVKDTLARLWEIVEDSTFTEPTERFASAATAKGATVYRYLFDEINPFGGPFFGKFANHLLELPYLYGPDFIFDNVKNPTKERDLAVYMQQKWNQFVYGEKIWTPFDKGGYYVFGPEGEVGEVGYEEFKKRRRTDRWLLINSLPFVERWELIPCIVSYASTFVWDTV</sequence>
<reference evidence="5 6" key="1">
    <citation type="submission" date="2018-05" db="EMBL/GenBank/DDBJ databases">
        <title>Draft genome sequence of Scytalidium lignicola DSM 105466, a ubiquitous saprotrophic fungus.</title>
        <authorList>
            <person name="Buettner E."/>
            <person name="Gebauer A.M."/>
            <person name="Hofrichter M."/>
            <person name="Liers C."/>
            <person name="Kellner H."/>
        </authorList>
    </citation>
    <scope>NUCLEOTIDE SEQUENCE [LARGE SCALE GENOMIC DNA]</scope>
    <source>
        <strain evidence="5 6">DSM 105466</strain>
    </source>
</reference>
<dbReference type="OMA" id="IEWVYRN"/>
<keyword evidence="2 3" id="KW-0378">Hydrolase</keyword>
<dbReference type="GO" id="GO:0016787">
    <property type="term" value="F:hydrolase activity"/>
    <property type="evidence" value="ECO:0007669"/>
    <property type="project" value="UniProtKB-KW"/>
</dbReference>
<protein>
    <recommendedName>
        <fullName evidence="3">Carboxylic ester hydrolase</fullName>
        <ecNumber evidence="3">3.1.1.-</ecNumber>
    </recommendedName>
</protein>
<dbReference type="InterPro" id="IPR019826">
    <property type="entry name" value="Carboxylesterase_B_AS"/>
</dbReference>
<evidence type="ECO:0000313" key="5">
    <source>
        <dbReference type="EMBL" id="RFU32525.1"/>
    </source>
</evidence>
<feature type="non-terminal residue" evidence="5">
    <location>
        <position position="1"/>
    </location>
</feature>
<dbReference type="SUPFAM" id="SSF53474">
    <property type="entry name" value="alpha/beta-Hydrolases"/>
    <property type="match status" value="1"/>
</dbReference>
<dbReference type="PROSITE" id="PS00122">
    <property type="entry name" value="CARBOXYLESTERASE_B_1"/>
    <property type="match status" value="1"/>
</dbReference>
<organism evidence="5 6">
    <name type="scientific">Scytalidium lignicola</name>
    <name type="common">Hyphomycete</name>
    <dbReference type="NCBI Taxonomy" id="5539"/>
    <lineage>
        <taxon>Eukaryota</taxon>
        <taxon>Fungi</taxon>
        <taxon>Dikarya</taxon>
        <taxon>Ascomycota</taxon>
        <taxon>Pezizomycotina</taxon>
        <taxon>Leotiomycetes</taxon>
        <taxon>Leotiomycetes incertae sedis</taxon>
        <taxon>Scytalidium</taxon>
    </lineage>
</organism>
<dbReference type="EMBL" id="NCSJ02000053">
    <property type="protein sequence ID" value="RFU32525.1"/>
    <property type="molecule type" value="Genomic_DNA"/>
</dbReference>